<sequence>MSTEGYQLYQLAGATDKYLKNPDMGGEKYQYLKHLSC</sequence>
<keyword evidence="2" id="KW-1185">Reference proteome</keyword>
<dbReference type="EMBL" id="MZGX01000021">
    <property type="protein sequence ID" value="OPX43064.1"/>
    <property type="molecule type" value="Genomic_DNA"/>
</dbReference>
<comment type="caution">
    <text evidence="1">The sequence shown here is derived from an EMBL/GenBank/DDBJ whole genome shotgun (WGS) entry which is preliminary data.</text>
</comment>
<organism evidence="1 2">
    <name type="scientific">Ruminiclostridium hungatei</name>
    <name type="common">Clostridium hungatei</name>
    <dbReference type="NCBI Taxonomy" id="48256"/>
    <lineage>
        <taxon>Bacteria</taxon>
        <taxon>Bacillati</taxon>
        <taxon>Bacillota</taxon>
        <taxon>Clostridia</taxon>
        <taxon>Eubacteriales</taxon>
        <taxon>Oscillospiraceae</taxon>
        <taxon>Ruminiclostridium</taxon>
    </lineage>
</organism>
<accession>A0A1V4SGY7</accession>
<protein>
    <submittedName>
        <fullName evidence="1">Uncharacterized protein</fullName>
    </submittedName>
</protein>
<proteinExistence type="predicted"/>
<reference evidence="1 2" key="1">
    <citation type="submission" date="2017-03" db="EMBL/GenBank/DDBJ databases">
        <title>Genome sequence of Clostridium hungatei DSM 14427.</title>
        <authorList>
            <person name="Poehlein A."/>
            <person name="Daniel R."/>
        </authorList>
    </citation>
    <scope>NUCLEOTIDE SEQUENCE [LARGE SCALE GENOMIC DNA]</scope>
    <source>
        <strain evidence="1 2">DSM 14427</strain>
    </source>
</reference>
<gene>
    <name evidence="1" type="ORF">CLHUN_30040</name>
</gene>
<name>A0A1V4SGY7_RUMHU</name>
<dbReference type="Proteomes" id="UP000191554">
    <property type="component" value="Unassembled WGS sequence"/>
</dbReference>
<evidence type="ECO:0000313" key="1">
    <source>
        <dbReference type="EMBL" id="OPX43064.1"/>
    </source>
</evidence>
<evidence type="ECO:0000313" key="2">
    <source>
        <dbReference type="Proteomes" id="UP000191554"/>
    </source>
</evidence>
<dbReference type="AlphaFoldDB" id="A0A1V4SGY7"/>